<evidence type="ECO:0000313" key="1">
    <source>
        <dbReference type="EMBL" id="RDS79157.1"/>
    </source>
</evidence>
<accession>A0A370WT11</accession>
<gene>
    <name evidence="1" type="ORF">DWU98_19325</name>
</gene>
<dbReference type="EMBL" id="QRBE01000016">
    <property type="protein sequence ID" value="RDS79157.1"/>
    <property type="molecule type" value="Genomic_DNA"/>
</dbReference>
<reference evidence="1 2" key="1">
    <citation type="submission" date="2018-07" db="EMBL/GenBank/DDBJ databases">
        <title>Dyella monticola sp. nov. and Dyella psychrodurans sp. nov. isolated from monsoon evergreen broad-leaved forest soil of Dinghu Mountain, China.</title>
        <authorList>
            <person name="Gao Z."/>
            <person name="Qiu L."/>
        </authorList>
    </citation>
    <scope>NUCLEOTIDE SEQUENCE [LARGE SCALE GENOMIC DNA]</scope>
    <source>
        <strain evidence="1 2">4G-K06</strain>
    </source>
</reference>
<protein>
    <submittedName>
        <fullName evidence="1">Uncharacterized protein</fullName>
    </submittedName>
</protein>
<evidence type="ECO:0000313" key="2">
    <source>
        <dbReference type="Proteomes" id="UP000254258"/>
    </source>
</evidence>
<name>A0A370WT11_9GAMM</name>
<organism evidence="1 2">
    <name type="scientific">Dyella monticola</name>
    <dbReference type="NCBI Taxonomy" id="1927958"/>
    <lineage>
        <taxon>Bacteria</taxon>
        <taxon>Pseudomonadati</taxon>
        <taxon>Pseudomonadota</taxon>
        <taxon>Gammaproteobacteria</taxon>
        <taxon>Lysobacterales</taxon>
        <taxon>Rhodanobacteraceae</taxon>
        <taxon>Dyella</taxon>
    </lineage>
</organism>
<comment type="caution">
    <text evidence="1">The sequence shown here is derived from an EMBL/GenBank/DDBJ whole genome shotgun (WGS) entry which is preliminary data.</text>
</comment>
<proteinExistence type="predicted"/>
<dbReference type="Proteomes" id="UP000254258">
    <property type="component" value="Unassembled WGS sequence"/>
</dbReference>
<sequence length="125" mass="14126">MNQVIPLELNVKPNQEWVESGGYEEGGYYRDRYPIITKDKLYWLSEESEKPEPQSTRKTNSYLGIIAAMRNLLMDRDGGGFPSQAKVIAELESRYGDVEGISKRNLEKVFAEAGRLLGAGKQPRS</sequence>
<keyword evidence="2" id="KW-1185">Reference proteome</keyword>
<dbReference type="AlphaFoldDB" id="A0A370WT11"/>